<sequence length="91" mass="10259">MEKSRVLQEALHALATEHHELERTIGGKKSPPRCYDTDDDEFYDCDGEESGEFDMDMKSVTNFDAMSYQSADSGNFTCNKSPNCDIPKNGR</sequence>
<organism evidence="1 2">
    <name type="scientific">Mytilus galloprovincialis</name>
    <name type="common">Mediterranean mussel</name>
    <dbReference type="NCBI Taxonomy" id="29158"/>
    <lineage>
        <taxon>Eukaryota</taxon>
        <taxon>Metazoa</taxon>
        <taxon>Spiralia</taxon>
        <taxon>Lophotrochozoa</taxon>
        <taxon>Mollusca</taxon>
        <taxon>Bivalvia</taxon>
        <taxon>Autobranchia</taxon>
        <taxon>Pteriomorphia</taxon>
        <taxon>Mytilida</taxon>
        <taxon>Mytiloidea</taxon>
        <taxon>Mytilidae</taxon>
        <taxon>Mytilinae</taxon>
        <taxon>Mytilus</taxon>
    </lineage>
</organism>
<evidence type="ECO:0000313" key="1">
    <source>
        <dbReference type="EMBL" id="VDI09873.1"/>
    </source>
</evidence>
<accession>A0A8B6CU15</accession>
<reference evidence="1" key="1">
    <citation type="submission" date="2018-11" db="EMBL/GenBank/DDBJ databases">
        <authorList>
            <person name="Alioto T."/>
            <person name="Alioto T."/>
        </authorList>
    </citation>
    <scope>NUCLEOTIDE SEQUENCE</scope>
</reference>
<dbReference type="EMBL" id="UYJE01002338">
    <property type="protein sequence ID" value="VDI09873.1"/>
    <property type="molecule type" value="Genomic_DNA"/>
</dbReference>
<dbReference type="OrthoDB" id="416222at2759"/>
<keyword evidence="2" id="KW-1185">Reference proteome</keyword>
<proteinExistence type="predicted"/>
<name>A0A8B6CU15_MYTGA</name>
<comment type="caution">
    <text evidence="1">The sequence shown here is derived from an EMBL/GenBank/DDBJ whole genome shotgun (WGS) entry which is preliminary data.</text>
</comment>
<dbReference type="AlphaFoldDB" id="A0A8B6CU15"/>
<protein>
    <submittedName>
        <fullName evidence="1">Uncharacterized protein</fullName>
    </submittedName>
</protein>
<evidence type="ECO:0000313" key="2">
    <source>
        <dbReference type="Proteomes" id="UP000596742"/>
    </source>
</evidence>
<gene>
    <name evidence="1" type="ORF">MGAL_10B086013</name>
</gene>
<dbReference type="Proteomes" id="UP000596742">
    <property type="component" value="Unassembled WGS sequence"/>
</dbReference>